<evidence type="ECO:0000313" key="2">
    <source>
        <dbReference type="Proteomes" id="UP000807342"/>
    </source>
</evidence>
<dbReference type="Proteomes" id="UP000807342">
    <property type="component" value="Unassembled WGS sequence"/>
</dbReference>
<evidence type="ECO:0000313" key="1">
    <source>
        <dbReference type="EMBL" id="KAF9453530.1"/>
    </source>
</evidence>
<comment type="caution">
    <text evidence="1">The sequence shown here is derived from an EMBL/GenBank/DDBJ whole genome shotgun (WGS) entry which is preliminary data.</text>
</comment>
<dbReference type="EMBL" id="MU151060">
    <property type="protein sequence ID" value="KAF9453530.1"/>
    <property type="molecule type" value="Genomic_DNA"/>
</dbReference>
<feature type="non-terminal residue" evidence="1">
    <location>
        <position position="217"/>
    </location>
</feature>
<organism evidence="1 2">
    <name type="scientific">Macrolepiota fuliginosa MF-IS2</name>
    <dbReference type="NCBI Taxonomy" id="1400762"/>
    <lineage>
        <taxon>Eukaryota</taxon>
        <taxon>Fungi</taxon>
        <taxon>Dikarya</taxon>
        <taxon>Basidiomycota</taxon>
        <taxon>Agaricomycotina</taxon>
        <taxon>Agaricomycetes</taxon>
        <taxon>Agaricomycetidae</taxon>
        <taxon>Agaricales</taxon>
        <taxon>Agaricineae</taxon>
        <taxon>Agaricaceae</taxon>
        <taxon>Macrolepiota</taxon>
    </lineage>
</organism>
<name>A0A9P5XPU6_9AGAR</name>
<accession>A0A9P5XPU6</accession>
<feature type="non-terminal residue" evidence="1">
    <location>
        <position position="1"/>
    </location>
</feature>
<keyword evidence="2" id="KW-1185">Reference proteome</keyword>
<reference evidence="1" key="1">
    <citation type="submission" date="2020-11" db="EMBL/GenBank/DDBJ databases">
        <authorList>
            <consortium name="DOE Joint Genome Institute"/>
            <person name="Ahrendt S."/>
            <person name="Riley R."/>
            <person name="Andreopoulos W."/>
            <person name="Labutti K."/>
            <person name="Pangilinan J."/>
            <person name="Ruiz-Duenas F.J."/>
            <person name="Barrasa J.M."/>
            <person name="Sanchez-Garcia M."/>
            <person name="Camarero S."/>
            <person name="Miyauchi S."/>
            <person name="Serrano A."/>
            <person name="Linde D."/>
            <person name="Babiker R."/>
            <person name="Drula E."/>
            <person name="Ayuso-Fernandez I."/>
            <person name="Pacheco R."/>
            <person name="Padilla G."/>
            <person name="Ferreira P."/>
            <person name="Barriuso J."/>
            <person name="Kellner H."/>
            <person name="Castanera R."/>
            <person name="Alfaro M."/>
            <person name="Ramirez L."/>
            <person name="Pisabarro A.G."/>
            <person name="Kuo A."/>
            <person name="Tritt A."/>
            <person name="Lipzen A."/>
            <person name="He G."/>
            <person name="Yan M."/>
            <person name="Ng V."/>
            <person name="Cullen D."/>
            <person name="Martin F."/>
            <person name="Rosso M.-N."/>
            <person name="Henrissat B."/>
            <person name="Hibbett D."/>
            <person name="Martinez A.T."/>
            <person name="Grigoriev I.V."/>
        </authorList>
    </citation>
    <scope>NUCLEOTIDE SEQUENCE</scope>
    <source>
        <strain evidence="1">MF-IS2</strain>
    </source>
</reference>
<proteinExistence type="predicted"/>
<dbReference type="OrthoDB" id="2748701at2759"/>
<dbReference type="AlphaFoldDB" id="A0A9P5XPU6"/>
<sequence>LEQCPPEICKKIFAFACDDTGFTGRSLSLVSRYIHDVSEDVKYRSLAIWSMPQILRCHEVLISKPPHLRRIIHLFISAHEQVRPGETGPVAEYQWALQTHYGYACNAFFGILTMAAPTARSFYLCSAIARPTVLLAVPMPHLVEFTLFNGFPACPPVTPPSVDFPSLKRLRFTGFTDHSKSTFHEILLRAPNVTHLFFQSKRTADELLEHVSSVFGL</sequence>
<gene>
    <name evidence="1" type="ORF">P691DRAFT_624485</name>
</gene>
<protein>
    <submittedName>
        <fullName evidence="1">Uncharacterized protein</fullName>
    </submittedName>
</protein>